<evidence type="ECO:0000313" key="2">
    <source>
        <dbReference type="EMBL" id="ERN14257.1"/>
    </source>
</evidence>
<keyword evidence="3" id="KW-1185">Reference proteome</keyword>
<organism evidence="2 3">
    <name type="scientific">Amborella trichopoda</name>
    <dbReference type="NCBI Taxonomy" id="13333"/>
    <lineage>
        <taxon>Eukaryota</taxon>
        <taxon>Viridiplantae</taxon>
        <taxon>Streptophyta</taxon>
        <taxon>Embryophyta</taxon>
        <taxon>Tracheophyta</taxon>
        <taxon>Spermatophyta</taxon>
        <taxon>Magnoliopsida</taxon>
        <taxon>Amborellales</taxon>
        <taxon>Amborellaceae</taxon>
        <taxon>Amborella</taxon>
    </lineage>
</organism>
<feature type="compositionally biased region" description="Polar residues" evidence="1">
    <location>
        <begin position="1"/>
        <end position="19"/>
    </location>
</feature>
<accession>U5CYN5</accession>
<proteinExistence type="predicted"/>
<evidence type="ECO:0000256" key="1">
    <source>
        <dbReference type="SAM" id="MobiDB-lite"/>
    </source>
</evidence>
<reference evidence="3" key="1">
    <citation type="journal article" date="2013" name="Science">
        <title>The Amborella genome and the evolution of flowering plants.</title>
        <authorList>
            <consortium name="Amborella Genome Project"/>
        </authorList>
    </citation>
    <scope>NUCLEOTIDE SEQUENCE [LARGE SCALE GENOMIC DNA]</scope>
</reference>
<dbReference type="AlphaFoldDB" id="U5CYN5"/>
<evidence type="ECO:0000313" key="3">
    <source>
        <dbReference type="Proteomes" id="UP000017836"/>
    </source>
</evidence>
<dbReference type="HOGENOM" id="CLU_1801377_0_0_1"/>
<feature type="non-terminal residue" evidence="2">
    <location>
        <position position="144"/>
    </location>
</feature>
<feature type="region of interest" description="Disordered" evidence="1">
    <location>
        <begin position="1"/>
        <end position="28"/>
    </location>
</feature>
<dbReference type="Gramene" id="ERN14257">
    <property type="protein sequence ID" value="ERN14257"/>
    <property type="gene ID" value="AMTR_s00033p00150450"/>
</dbReference>
<protein>
    <submittedName>
        <fullName evidence="2">Uncharacterized protein</fullName>
    </submittedName>
</protein>
<dbReference type="EMBL" id="KI392557">
    <property type="protein sequence ID" value="ERN14257.1"/>
    <property type="molecule type" value="Genomic_DNA"/>
</dbReference>
<dbReference type="Proteomes" id="UP000017836">
    <property type="component" value="Unassembled WGS sequence"/>
</dbReference>
<gene>
    <name evidence="2" type="ORF">AMTR_s00033p00150450</name>
</gene>
<sequence length="144" mass="16198">MPRTPVAQTPRTPVAQTPCTPAAKSRLEKKPCSPTANLFLDRSFDNHIVAIIGLGMPLHSQELERALDPLLENEIFCCIPVEDGALIKKGEHSWVPEEVDIKQHIKWNIGDLVQDEEETGKSFDERCLTKITSVALERSKLLWE</sequence>
<name>U5CYN5_AMBTC</name>